<dbReference type="SUPFAM" id="SSF110997">
    <property type="entry name" value="Sporulation related repeat"/>
    <property type="match status" value="1"/>
</dbReference>
<dbReference type="EMBL" id="CP006773">
    <property type="protein sequence ID" value="AHD00498.1"/>
    <property type="molecule type" value="Genomic_DNA"/>
</dbReference>
<reference evidence="4 5" key="1">
    <citation type="submission" date="2013-09" db="EMBL/GenBank/DDBJ databases">
        <authorList>
            <consortium name="DOE Joint Genome Institute"/>
            <person name="Klenk H.-P."/>
            <person name="Huntemann M."/>
            <person name="Han J."/>
            <person name="Chen A."/>
            <person name="Kyrpides N."/>
            <person name="Mavromatis K."/>
            <person name="Markowitz V."/>
            <person name="Palaniappan K."/>
            <person name="Ivanova N."/>
            <person name="Schaumberg A."/>
            <person name="Pati A."/>
            <person name="Liolios K."/>
            <person name="Nordberg H.P."/>
            <person name="Cantor M.N."/>
            <person name="Hua S.X."/>
            <person name="Woyke T."/>
        </authorList>
    </citation>
    <scope>NUCLEOTIDE SEQUENCE [LARGE SCALE GENOMIC DNA]</scope>
    <source>
        <strain evidence="4 5">DSM 14336</strain>
    </source>
</reference>
<keyword evidence="2" id="KW-0732">Signal</keyword>
<protein>
    <submittedName>
        <fullName evidence="4">Sporulation protein</fullName>
    </submittedName>
</protein>
<dbReference type="Pfam" id="PF05036">
    <property type="entry name" value="SPOR"/>
    <property type="match status" value="1"/>
</dbReference>
<dbReference type="HOGENOM" id="CLU_048871_0_0_5"/>
<dbReference type="InterPro" id="IPR007730">
    <property type="entry name" value="SPOR-like_dom"/>
</dbReference>
<evidence type="ECO:0000313" key="4">
    <source>
        <dbReference type="EMBL" id="AHD00498.1"/>
    </source>
</evidence>
<keyword evidence="5" id="KW-1185">Reference proteome</keyword>
<feature type="domain" description="SPOR" evidence="3">
    <location>
        <begin position="374"/>
        <end position="452"/>
    </location>
</feature>
<dbReference type="RefSeq" id="WP_024089703.1">
    <property type="nucleotide sequence ID" value="NC_023135.1"/>
</dbReference>
<gene>
    <name evidence="4" type="ORF">METH_07135</name>
</gene>
<feature type="chain" id="PRO_5004783448" evidence="2">
    <location>
        <begin position="24"/>
        <end position="452"/>
    </location>
</feature>
<evidence type="ECO:0000256" key="2">
    <source>
        <dbReference type="SAM" id="SignalP"/>
    </source>
</evidence>
<dbReference type="PROSITE" id="PS51724">
    <property type="entry name" value="SPOR"/>
    <property type="match status" value="1"/>
</dbReference>
<sequence length="452" mass="47055">MKITRIIALAIIAGISGAAGIQAQTLRETSPPAEFPPVSYTGKQYVDSRGCIYIRAGIDGNVAWVPRVSRSRKQICGYAPTKLAGTTRQQQAAPAPELITLEPGRQPAQSAAAAPAPAKRTPSAAKPAAAAPRVVTTAKPRRTPQSTSAGPAAAAAAAAPEPAAKRVVRVTPKPAPAPAVPAQAAAQPAAGGACAGLSDISRQYSNAAGVRCGPQAVPPVTYGGQGSGAQSSLRLTPNTRVVQTHIYQDRRLSNSFTVPRGYRPVWSDGRLNPQRAVRTVRPAVVTGSAQVPAGYLAVEREDGRLNRMRGVHTPEGDAQMARIWTDGVPRKLVQLPLDRPTLTLPRRARRSPAEAQPSGLRLSSRSAPQAVAPQQTAARLYVRAATFSDAGQATAAARRLAASGLPVRLGTVSRKGQPYKVVLAGPFRHQAKAAAALIKVQKAGFSGAKLGK</sequence>
<dbReference type="PATRIC" id="fig|999552.6.peg.1435"/>
<accession>V9VR39</accession>
<feature type="region of interest" description="Disordered" evidence="1">
    <location>
        <begin position="339"/>
        <end position="369"/>
    </location>
</feature>
<feature type="compositionally biased region" description="Low complexity" evidence="1">
    <location>
        <begin position="105"/>
        <end position="138"/>
    </location>
</feature>
<name>V9VR39_9RHOB</name>
<dbReference type="AlphaFoldDB" id="V9VR39"/>
<feature type="signal peptide" evidence="2">
    <location>
        <begin position="1"/>
        <end position="23"/>
    </location>
</feature>
<dbReference type="OrthoDB" id="7843142at2"/>
<proteinExistence type="predicted"/>
<organism evidence="4 5">
    <name type="scientific">Leisingera methylohalidivorans DSM 14336</name>
    <dbReference type="NCBI Taxonomy" id="999552"/>
    <lineage>
        <taxon>Bacteria</taxon>
        <taxon>Pseudomonadati</taxon>
        <taxon>Pseudomonadota</taxon>
        <taxon>Alphaproteobacteria</taxon>
        <taxon>Rhodobacterales</taxon>
        <taxon>Roseobacteraceae</taxon>
        <taxon>Leisingera</taxon>
    </lineage>
</organism>
<evidence type="ECO:0000256" key="1">
    <source>
        <dbReference type="SAM" id="MobiDB-lite"/>
    </source>
</evidence>
<dbReference type="KEGG" id="lmd:METH_07135"/>
<evidence type="ECO:0000259" key="3">
    <source>
        <dbReference type="PROSITE" id="PS51724"/>
    </source>
</evidence>
<dbReference type="GO" id="GO:0042834">
    <property type="term" value="F:peptidoglycan binding"/>
    <property type="evidence" value="ECO:0007669"/>
    <property type="project" value="InterPro"/>
</dbReference>
<feature type="compositionally biased region" description="Low complexity" evidence="1">
    <location>
        <begin position="149"/>
        <end position="162"/>
    </location>
</feature>
<dbReference type="Proteomes" id="UP000018780">
    <property type="component" value="Chromosome"/>
</dbReference>
<dbReference type="Gene3D" id="3.30.70.1070">
    <property type="entry name" value="Sporulation related repeat"/>
    <property type="match status" value="1"/>
</dbReference>
<dbReference type="STRING" id="999552.METH_07135"/>
<feature type="region of interest" description="Disordered" evidence="1">
    <location>
        <begin position="105"/>
        <end position="168"/>
    </location>
</feature>
<evidence type="ECO:0000313" key="5">
    <source>
        <dbReference type="Proteomes" id="UP000018780"/>
    </source>
</evidence>
<dbReference type="InterPro" id="IPR036680">
    <property type="entry name" value="SPOR-like_sf"/>
</dbReference>